<feature type="transmembrane region" description="Helical" evidence="2">
    <location>
        <begin position="157"/>
        <end position="182"/>
    </location>
</feature>
<dbReference type="Pfam" id="PF03323">
    <property type="entry name" value="GerA"/>
    <property type="match status" value="1"/>
</dbReference>
<keyword evidence="2" id="KW-1133">Transmembrane helix</keyword>
<feature type="transmembrane region" description="Helical" evidence="2">
    <location>
        <begin position="127"/>
        <end position="145"/>
    </location>
</feature>
<proteinExistence type="predicted"/>
<feature type="transmembrane region" description="Helical" evidence="2">
    <location>
        <begin position="34"/>
        <end position="53"/>
    </location>
</feature>
<sequence length="238" mass="26706">MALTVPYLFIESFQGSEDYYAGAIVSSQLRLIRFMAFHINLFLPALYVALHGFHPNIIPQKLLLTIQVTREGLPLPVIVEAAGMIIIWEILREAGVRMPRPIGEALSIVGALIIGQVAVNAGLVSPLMIIVVSLTGIVSLLTPPLMDAATVLRIPILIFASAFGLYGVIWCYFFMIIHLTSIRSFGMPYMSPAMPFNLSGMKDYIVRLFWWLMKTRPRYIGRKELQRAEDIRMPSPKK</sequence>
<evidence type="ECO:0000256" key="2">
    <source>
        <dbReference type="SAM" id="Phobius"/>
    </source>
</evidence>
<dbReference type="GO" id="GO:0009847">
    <property type="term" value="P:spore germination"/>
    <property type="evidence" value="ECO:0007669"/>
    <property type="project" value="InterPro"/>
</dbReference>
<keyword evidence="1 2" id="KW-0472">Membrane</keyword>
<dbReference type="PANTHER" id="PTHR22550:SF5">
    <property type="entry name" value="LEUCINE ZIPPER PROTEIN 4"/>
    <property type="match status" value="1"/>
</dbReference>
<dbReference type="PANTHER" id="PTHR22550">
    <property type="entry name" value="SPORE GERMINATION PROTEIN"/>
    <property type="match status" value="1"/>
</dbReference>
<feature type="transmembrane region" description="Helical" evidence="2">
    <location>
        <begin position="73"/>
        <end position="91"/>
    </location>
</feature>
<dbReference type="InterPro" id="IPR050768">
    <property type="entry name" value="UPF0353/GerABKA_families"/>
</dbReference>
<name>A0A645F102_9ZZZZ</name>
<accession>A0A645F102</accession>
<gene>
    <name evidence="3" type="primary">gerBA_18</name>
    <name evidence="3" type="ORF">SDC9_154375</name>
</gene>
<dbReference type="EMBL" id="VSSQ01053071">
    <property type="protein sequence ID" value="MPN07109.1"/>
    <property type="molecule type" value="Genomic_DNA"/>
</dbReference>
<evidence type="ECO:0000256" key="1">
    <source>
        <dbReference type="ARBA" id="ARBA00023136"/>
    </source>
</evidence>
<reference evidence="3" key="1">
    <citation type="submission" date="2019-08" db="EMBL/GenBank/DDBJ databases">
        <authorList>
            <person name="Kucharzyk K."/>
            <person name="Murdoch R.W."/>
            <person name="Higgins S."/>
            <person name="Loffler F."/>
        </authorList>
    </citation>
    <scope>NUCLEOTIDE SEQUENCE</scope>
</reference>
<dbReference type="InterPro" id="IPR004995">
    <property type="entry name" value="Spore_Ger"/>
</dbReference>
<keyword evidence="2" id="KW-0812">Transmembrane</keyword>
<evidence type="ECO:0000313" key="3">
    <source>
        <dbReference type="EMBL" id="MPN07109.1"/>
    </source>
</evidence>
<organism evidence="3">
    <name type="scientific">bioreactor metagenome</name>
    <dbReference type="NCBI Taxonomy" id="1076179"/>
    <lineage>
        <taxon>unclassified sequences</taxon>
        <taxon>metagenomes</taxon>
        <taxon>ecological metagenomes</taxon>
    </lineage>
</organism>
<comment type="caution">
    <text evidence="3">The sequence shown here is derived from an EMBL/GenBank/DDBJ whole genome shotgun (WGS) entry which is preliminary data.</text>
</comment>
<protein>
    <submittedName>
        <fullName evidence="3">Spore germination protein B1</fullName>
    </submittedName>
</protein>
<dbReference type="GO" id="GO:0016020">
    <property type="term" value="C:membrane"/>
    <property type="evidence" value="ECO:0007669"/>
    <property type="project" value="InterPro"/>
</dbReference>
<dbReference type="AlphaFoldDB" id="A0A645F102"/>